<gene>
    <name evidence="1" type="ORF">GCM10011517_27460</name>
</gene>
<dbReference type="PANTHER" id="PTHR20883">
    <property type="entry name" value="PHYTANOYL-COA DIOXYGENASE DOMAIN CONTAINING 1"/>
    <property type="match status" value="1"/>
</dbReference>
<organism evidence="1 2">
    <name type="scientific">Actibacterium pelagium</name>
    <dbReference type="NCBI Taxonomy" id="2029103"/>
    <lineage>
        <taxon>Bacteria</taxon>
        <taxon>Pseudomonadati</taxon>
        <taxon>Pseudomonadota</taxon>
        <taxon>Alphaproteobacteria</taxon>
        <taxon>Rhodobacterales</taxon>
        <taxon>Roseobacteraceae</taxon>
        <taxon>Actibacterium</taxon>
    </lineage>
</organism>
<proteinExistence type="predicted"/>
<evidence type="ECO:0000313" key="2">
    <source>
        <dbReference type="Proteomes" id="UP000606730"/>
    </source>
</evidence>
<dbReference type="AlphaFoldDB" id="A0A917AL60"/>
<reference evidence="1" key="2">
    <citation type="submission" date="2020-09" db="EMBL/GenBank/DDBJ databases">
        <authorList>
            <person name="Sun Q."/>
            <person name="Zhou Y."/>
        </authorList>
    </citation>
    <scope>NUCLEOTIDE SEQUENCE</scope>
    <source>
        <strain evidence="1">CGMCC 1.16012</strain>
    </source>
</reference>
<name>A0A917AL60_9RHOB</name>
<sequence length="301" mass="33593">MLSQQQKDFYAENGYLMIENAVTQEQLERLRDITTRLIEESRAVSESNDVYDLDAGHSANAPRLTRIKIPHKQDPYFWEVLRHSMMTRVLNDLLGPDTTILTSKLNTKAPGGGRAVEWHQDWMFYPHTNDDLLAFGLMLEDVDEENGPLMVVPGTHRGPLLDHTANGYFAGAIDPKDPLFEKDRIVTLTGKAGSMTVHHARLLHGSAPNMSDRTRKILFYECASADAWPILGSNSYFHALGQRKFWEDLKDRTITGSPCLTPRLEKVPVVMPMPPAPDTGSIFKTQESAGAKSAFAGAADE</sequence>
<dbReference type="SUPFAM" id="SSF51197">
    <property type="entry name" value="Clavaminate synthase-like"/>
    <property type="match status" value="1"/>
</dbReference>
<dbReference type="OrthoDB" id="9791262at2"/>
<dbReference type="Proteomes" id="UP000606730">
    <property type="component" value="Unassembled WGS sequence"/>
</dbReference>
<accession>A0A917AL60</accession>
<dbReference type="EMBL" id="BMKN01000002">
    <property type="protein sequence ID" value="GGE58278.1"/>
    <property type="molecule type" value="Genomic_DNA"/>
</dbReference>
<reference evidence="1" key="1">
    <citation type="journal article" date="2014" name="Int. J. Syst. Evol. Microbiol.">
        <title>Complete genome sequence of Corynebacterium casei LMG S-19264T (=DSM 44701T), isolated from a smear-ripened cheese.</title>
        <authorList>
            <consortium name="US DOE Joint Genome Institute (JGI-PGF)"/>
            <person name="Walter F."/>
            <person name="Albersmeier A."/>
            <person name="Kalinowski J."/>
            <person name="Ruckert C."/>
        </authorList>
    </citation>
    <scope>NUCLEOTIDE SEQUENCE</scope>
    <source>
        <strain evidence="1">CGMCC 1.16012</strain>
    </source>
</reference>
<dbReference type="RefSeq" id="WP_095594615.1">
    <property type="nucleotide sequence ID" value="NZ_BMKN01000002.1"/>
</dbReference>
<protein>
    <submittedName>
        <fullName evidence="1">Syringomycin biosynthesis enzyme</fullName>
    </submittedName>
</protein>
<dbReference type="PANTHER" id="PTHR20883:SF46">
    <property type="entry name" value="PHYTANOYL-COA HYDROXYLASE"/>
    <property type="match status" value="1"/>
</dbReference>
<dbReference type="Pfam" id="PF05721">
    <property type="entry name" value="PhyH"/>
    <property type="match status" value="1"/>
</dbReference>
<dbReference type="Gene3D" id="2.60.120.620">
    <property type="entry name" value="q2cbj1_9rhob like domain"/>
    <property type="match status" value="1"/>
</dbReference>
<dbReference type="GO" id="GO:0005506">
    <property type="term" value="F:iron ion binding"/>
    <property type="evidence" value="ECO:0007669"/>
    <property type="project" value="UniProtKB-ARBA"/>
</dbReference>
<dbReference type="GO" id="GO:0016706">
    <property type="term" value="F:2-oxoglutarate-dependent dioxygenase activity"/>
    <property type="evidence" value="ECO:0007669"/>
    <property type="project" value="UniProtKB-ARBA"/>
</dbReference>
<keyword evidence="2" id="KW-1185">Reference proteome</keyword>
<comment type="caution">
    <text evidence="1">The sequence shown here is derived from an EMBL/GenBank/DDBJ whole genome shotgun (WGS) entry which is preliminary data.</text>
</comment>
<dbReference type="InterPro" id="IPR008775">
    <property type="entry name" value="Phytyl_CoA_dOase-like"/>
</dbReference>
<evidence type="ECO:0000313" key="1">
    <source>
        <dbReference type="EMBL" id="GGE58278.1"/>
    </source>
</evidence>